<gene>
    <name evidence="1" type="ORF">EZ428_05300</name>
</gene>
<dbReference type="RefSeq" id="WP_131552057.1">
    <property type="nucleotide sequence ID" value="NZ_SJSK01000001.1"/>
</dbReference>
<comment type="caution">
    <text evidence="1">The sequence shown here is derived from an EMBL/GenBank/DDBJ whole genome shotgun (WGS) entry which is preliminary data.</text>
</comment>
<evidence type="ECO:0000313" key="2">
    <source>
        <dbReference type="Proteomes" id="UP000292884"/>
    </source>
</evidence>
<reference evidence="1 2" key="1">
    <citation type="submission" date="2019-02" db="EMBL/GenBank/DDBJ databases">
        <title>Pedobacter sp. RP-1-13 sp. nov., isolated from Arctic soil.</title>
        <authorList>
            <person name="Dahal R.H."/>
        </authorList>
    </citation>
    <scope>NUCLEOTIDE SEQUENCE [LARGE SCALE GENOMIC DNA]</scope>
    <source>
        <strain evidence="1 2">RP-1-13</strain>
    </source>
</reference>
<dbReference type="Pfam" id="PF19781">
    <property type="entry name" value="DUF6266"/>
    <property type="match status" value="1"/>
</dbReference>
<dbReference type="InterPro" id="IPR046233">
    <property type="entry name" value="DUF6266"/>
</dbReference>
<dbReference type="OrthoDB" id="665435at2"/>
<protein>
    <submittedName>
        <fullName evidence="1">Uncharacterized protein</fullName>
    </submittedName>
</protein>
<dbReference type="AlphaFoldDB" id="A0A4V2MJG5"/>
<evidence type="ECO:0000313" key="1">
    <source>
        <dbReference type="EMBL" id="TCC94196.1"/>
    </source>
</evidence>
<keyword evidence="2" id="KW-1185">Reference proteome</keyword>
<name>A0A4V2MJG5_9SPHI</name>
<dbReference type="Proteomes" id="UP000292884">
    <property type="component" value="Unassembled WGS sequence"/>
</dbReference>
<organism evidence="1 2">
    <name type="scientific">Pedobacter frigiditerrae</name>
    <dbReference type="NCBI Taxonomy" id="2530452"/>
    <lineage>
        <taxon>Bacteria</taxon>
        <taxon>Pseudomonadati</taxon>
        <taxon>Bacteroidota</taxon>
        <taxon>Sphingobacteriia</taxon>
        <taxon>Sphingobacteriales</taxon>
        <taxon>Sphingobacteriaceae</taxon>
        <taxon>Pedobacter</taxon>
    </lineage>
</organism>
<accession>A0A4V2MJG5</accession>
<proteinExistence type="predicted"/>
<dbReference type="EMBL" id="SJSK01000001">
    <property type="protein sequence ID" value="TCC94196.1"/>
    <property type="molecule type" value="Genomic_DNA"/>
</dbReference>
<sequence length="214" mass="22955">MGTIRNGANGGFSGKAGSVIGSRWNDISYIKGLPKISTKPASLKQLDQRARFAAVLKFMGPIKDILLLGYKGQKSGRTTGFNLGIQHALGNAVIGTYPAYDLDKAKLQISKGTLQPPSSLVVSSAVAGSLDVAWSPQINALNAFPEDTMVVLLYNEQQNFFLSYTTVGARSDMGTVLEIPADFSGQTVHAYFFYVSRNGDRQSPTSYVAPIVIV</sequence>